<protein>
    <submittedName>
        <fullName evidence="2">Uncharacterized protein</fullName>
    </submittedName>
</protein>
<feature type="region of interest" description="Disordered" evidence="1">
    <location>
        <begin position="357"/>
        <end position="440"/>
    </location>
</feature>
<reference evidence="2 3" key="1">
    <citation type="submission" date="2018-07" db="EMBL/GenBank/DDBJ databases">
        <title>The complete nuclear genome of the prasinophyte Chloropicon primus (CCMP1205).</title>
        <authorList>
            <person name="Pombert J.-F."/>
            <person name="Otis C."/>
            <person name="Turmel M."/>
            <person name="Lemieux C."/>
        </authorList>
    </citation>
    <scope>NUCLEOTIDE SEQUENCE [LARGE SCALE GENOMIC DNA]</scope>
    <source>
        <strain evidence="2 3">CCMP1205</strain>
    </source>
</reference>
<dbReference type="Proteomes" id="UP000316726">
    <property type="component" value="Chromosome 13"/>
</dbReference>
<evidence type="ECO:0000313" key="3">
    <source>
        <dbReference type="Proteomes" id="UP000316726"/>
    </source>
</evidence>
<evidence type="ECO:0000256" key="1">
    <source>
        <dbReference type="SAM" id="MobiDB-lite"/>
    </source>
</evidence>
<sequence length="440" mass="49619">MACVEGEEEEEELLRAFSTPRLDPSRVLAQAKAREDVTTTRRKLLTLWSRYWNSWETSSLPTGVWWDRGTINELVSKQVLLLKPEGAFQGREVVLDEYENFAKRFPASRQMERRLTQVFVDEKRRATTAAYEVVIPEGILAEDEDEEGGEGRSPGGERSLVRRRSATSRIFSVAEVLVWDLEGNGGDGSLKEIHYFGSGVRLTTSKIKGKLHRARQHRRRHGNGAQEEEELAAELGLGSLGSREDCVLITSTVSDDRPLVQLTFKYIESLLKWDRETVMSLVTESYKHLTAFGDSFLYGGVGRGEIDSVYCDEALKAVSIERRYETDEKMTEIIDLIYWEDPGPRINRHTTYGFSWQSRVGSRPPALETKTPRKTVNDLLNDEAGKNEAGASVNRVRSRGSETGEEDDDGLQRGGSLSKSKKNRSETNLCATEKKKVGFL</sequence>
<organism evidence="2 3">
    <name type="scientific">Chloropicon primus</name>
    <dbReference type="NCBI Taxonomy" id="1764295"/>
    <lineage>
        <taxon>Eukaryota</taxon>
        <taxon>Viridiplantae</taxon>
        <taxon>Chlorophyta</taxon>
        <taxon>Chloropicophyceae</taxon>
        <taxon>Chloropicales</taxon>
        <taxon>Chloropicaceae</taxon>
        <taxon>Chloropicon</taxon>
    </lineage>
</organism>
<name>A0A5B8MV28_9CHLO</name>
<dbReference type="EMBL" id="CP031046">
    <property type="protein sequence ID" value="QDZ24433.1"/>
    <property type="molecule type" value="Genomic_DNA"/>
</dbReference>
<keyword evidence="3" id="KW-1185">Reference proteome</keyword>
<dbReference type="AlphaFoldDB" id="A0A5B8MV28"/>
<gene>
    <name evidence="2" type="ORF">A3770_13p69510</name>
</gene>
<accession>A0A5B8MV28</accession>
<evidence type="ECO:0000313" key="2">
    <source>
        <dbReference type="EMBL" id="QDZ24433.1"/>
    </source>
</evidence>
<proteinExistence type="predicted"/>